<keyword evidence="2" id="KW-1185">Reference proteome</keyword>
<proteinExistence type="predicted"/>
<gene>
    <name evidence="1" type="ORF">HINF_LOCUS33023</name>
</gene>
<dbReference type="EMBL" id="CAXDID020000114">
    <property type="protein sequence ID" value="CAL6030146.1"/>
    <property type="molecule type" value="Genomic_DNA"/>
</dbReference>
<accession>A0ABP1J548</accession>
<comment type="caution">
    <text evidence="1">The sequence shown here is derived from an EMBL/GenBank/DDBJ whole genome shotgun (WGS) entry which is preliminary data.</text>
</comment>
<dbReference type="Proteomes" id="UP001642409">
    <property type="component" value="Unassembled WGS sequence"/>
</dbReference>
<organism evidence="1 2">
    <name type="scientific">Hexamita inflata</name>
    <dbReference type="NCBI Taxonomy" id="28002"/>
    <lineage>
        <taxon>Eukaryota</taxon>
        <taxon>Metamonada</taxon>
        <taxon>Diplomonadida</taxon>
        <taxon>Hexamitidae</taxon>
        <taxon>Hexamitinae</taxon>
        <taxon>Hexamita</taxon>
    </lineage>
</organism>
<evidence type="ECO:0000313" key="1">
    <source>
        <dbReference type="EMBL" id="CAL6030146.1"/>
    </source>
</evidence>
<name>A0ABP1J548_9EUKA</name>
<evidence type="ECO:0000313" key="2">
    <source>
        <dbReference type="Proteomes" id="UP001642409"/>
    </source>
</evidence>
<reference evidence="1 2" key="1">
    <citation type="submission" date="2024-07" db="EMBL/GenBank/DDBJ databases">
        <authorList>
            <person name="Akdeniz Z."/>
        </authorList>
    </citation>
    <scope>NUCLEOTIDE SEQUENCE [LARGE SCALE GENOMIC DNA]</scope>
</reference>
<sequence length="167" mass="19778">MLEYDIMSQIRFTKQGQTNIYESISQLLTDFLQEASFEAQQVSVQVIIHYDLLNSIVKSFNQLIDDQLKINLNITKFIKNPTTYFITVHNKSNKFYYHYIAQWQHLILVHQRSPVQFPVQIRTEQCIDEKTPKFIYSIQTLELGVANCCKCQSQQEYIIIYMLLIVQ</sequence>
<protein>
    <submittedName>
        <fullName evidence="1">Hypothetical_protein</fullName>
    </submittedName>
</protein>